<keyword evidence="1" id="KW-0433">Leucine-rich repeat</keyword>
<feature type="non-terminal residue" evidence="3">
    <location>
        <position position="87"/>
    </location>
</feature>
<name>A0A0B6YEG7_9EUPU</name>
<protein>
    <recommendedName>
        <fullName evidence="4">U2A'/phosphoprotein 32 family A C-terminal domain-containing protein</fullName>
    </recommendedName>
</protein>
<gene>
    <name evidence="3" type="primary">ORF21500</name>
</gene>
<sequence length="87" mass="9832">SYNKITSTEELRYVSNLPCVEDLSLEGNPVTSAVDYRTKTLEMFGDRVAEIILDKKSPDQKELDTVAVLQALRKAKDIKITKKPHPK</sequence>
<evidence type="ECO:0000256" key="2">
    <source>
        <dbReference type="ARBA" id="ARBA00022737"/>
    </source>
</evidence>
<accession>A0A0B6YEG7</accession>
<dbReference type="Gene3D" id="3.80.10.10">
    <property type="entry name" value="Ribonuclease Inhibitor"/>
    <property type="match status" value="1"/>
</dbReference>
<feature type="non-terminal residue" evidence="3">
    <location>
        <position position="1"/>
    </location>
</feature>
<evidence type="ECO:0000256" key="1">
    <source>
        <dbReference type="ARBA" id="ARBA00022614"/>
    </source>
</evidence>
<reference evidence="3" key="1">
    <citation type="submission" date="2014-12" db="EMBL/GenBank/DDBJ databases">
        <title>Insight into the proteome of Arion vulgaris.</title>
        <authorList>
            <person name="Aradska J."/>
            <person name="Bulat T."/>
            <person name="Smidak R."/>
            <person name="Sarate P."/>
            <person name="Gangsoo J."/>
            <person name="Sialana F."/>
            <person name="Bilban M."/>
            <person name="Lubec G."/>
        </authorList>
    </citation>
    <scope>NUCLEOTIDE SEQUENCE</scope>
    <source>
        <tissue evidence="3">Skin</tissue>
    </source>
</reference>
<organism evidence="3">
    <name type="scientific">Arion vulgaris</name>
    <dbReference type="NCBI Taxonomy" id="1028688"/>
    <lineage>
        <taxon>Eukaryota</taxon>
        <taxon>Metazoa</taxon>
        <taxon>Spiralia</taxon>
        <taxon>Lophotrochozoa</taxon>
        <taxon>Mollusca</taxon>
        <taxon>Gastropoda</taxon>
        <taxon>Heterobranchia</taxon>
        <taxon>Euthyneura</taxon>
        <taxon>Panpulmonata</taxon>
        <taxon>Eupulmonata</taxon>
        <taxon>Stylommatophora</taxon>
        <taxon>Helicina</taxon>
        <taxon>Arionoidea</taxon>
        <taxon>Arionidae</taxon>
        <taxon>Arion</taxon>
    </lineage>
</organism>
<evidence type="ECO:0000313" key="3">
    <source>
        <dbReference type="EMBL" id="CEK53895.1"/>
    </source>
</evidence>
<dbReference type="PANTHER" id="PTHR15454">
    <property type="entry name" value="NISCHARIN RELATED"/>
    <property type="match status" value="1"/>
</dbReference>
<dbReference type="GO" id="GO:0005737">
    <property type="term" value="C:cytoplasm"/>
    <property type="evidence" value="ECO:0007669"/>
    <property type="project" value="TreeGrafter"/>
</dbReference>
<dbReference type="AlphaFoldDB" id="A0A0B6YEG7"/>
<dbReference type="SUPFAM" id="SSF52058">
    <property type="entry name" value="L domain-like"/>
    <property type="match status" value="1"/>
</dbReference>
<dbReference type="EMBL" id="HACG01007030">
    <property type="protein sequence ID" value="CEK53895.1"/>
    <property type="molecule type" value="Transcribed_RNA"/>
</dbReference>
<dbReference type="PANTHER" id="PTHR15454:SF35">
    <property type="entry name" value="NISCHARIN"/>
    <property type="match status" value="1"/>
</dbReference>
<dbReference type="InterPro" id="IPR032675">
    <property type="entry name" value="LRR_dom_sf"/>
</dbReference>
<keyword evidence="2" id="KW-0677">Repeat</keyword>
<evidence type="ECO:0008006" key="4">
    <source>
        <dbReference type="Google" id="ProtNLM"/>
    </source>
</evidence>
<proteinExistence type="predicted"/>